<organism evidence="1 2">
    <name type="scientific">Dendrolimus kikuchii</name>
    <dbReference type="NCBI Taxonomy" id="765133"/>
    <lineage>
        <taxon>Eukaryota</taxon>
        <taxon>Metazoa</taxon>
        <taxon>Ecdysozoa</taxon>
        <taxon>Arthropoda</taxon>
        <taxon>Hexapoda</taxon>
        <taxon>Insecta</taxon>
        <taxon>Pterygota</taxon>
        <taxon>Neoptera</taxon>
        <taxon>Endopterygota</taxon>
        <taxon>Lepidoptera</taxon>
        <taxon>Glossata</taxon>
        <taxon>Ditrysia</taxon>
        <taxon>Bombycoidea</taxon>
        <taxon>Lasiocampidae</taxon>
        <taxon>Dendrolimus</taxon>
    </lineage>
</organism>
<evidence type="ECO:0000313" key="1">
    <source>
        <dbReference type="EMBL" id="KAJ0172852.1"/>
    </source>
</evidence>
<reference evidence="1 2" key="1">
    <citation type="journal article" date="2021" name="Front. Genet.">
        <title>Chromosome-Level Genome Assembly Reveals Significant Gene Expansion in the Toll and IMD Signaling Pathways of Dendrolimus kikuchii.</title>
        <authorList>
            <person name="Zhou J."/>
            <person name="Wu P."/>
            <person name="Xiong Z."/>
            <person name="Liu N."/>
            <person name="Zhao N."/>
            <person name="Ji M."/>
            <person name="Qiu Y."/>
            <person name="Yang B."/>
        </authorList>
    </citation>
    <scope>NUCLEOTIDE SEQUENCE [LARGE SCALE GENOMIC DNA]</scope>
    <source>
        <strain evidence="1">Ann1</strain>
    </source>
</reference>
<accession>A0ACC1CMY6</accession>
<evidence type="ECO:0000313" key="2">
    <source>
        <dbReference type="Proteomes" id="UP000824533"/>
    </source>
</evidence>
<dbReference type="EMBL" id="CM034406">
    <property type="protein sequence ID" value="KAJ0172852.1"/>
    <property type="molecule type" value="Genomic_DNA"/>
</dbReference>
<comment type="caution">
    <text evidence="1">The sequence shown here is derived from an EMBL/GenBank/DDBJ whole genome shotgun (WGS) entry which is preliminary data.</text>
</comment>
<dbReference type="Proteomes" id="UP000824533">
    <property type="component" value="Linkage Group LG20"/>
</dbReference>
<sequence length="642" mass="71860">MYRTPVRPSKKRDQRAITVDSAEEEEEEDAPYYDPRTSLEQFEEDDIGLEALSERVEKELAKEKERKWRYLANEDTPSPPSPPSSPYVPLYGGTKYKAKQPEQLGKTNNRNVAKGLTISDYRKMHRTPVRPRVPLRTDATPEKDKASPPRSQNARKEPEAPMGRSSEEVLVTSSPERTTQPYQAEVHPHGRWEDAPAKEAEAPQKVQGAVKRRQRRTMLEEGPPKDVSFAEGPRCCFGGRGADATLFCCRCAHKRRASPLTCLAICFLVLTYNLLGGFLFLAIEGSAATEETAVAASKPNLSQAHSGGMDLRSKTVERLWSITEDLNILYKENWTKLAAKELMDFQKVLIKTMRGGAALESRLSFDSEGNYRWTFSSSFLYALTLITTIGHGNVTPKSSVGKLVAVVYACVGIPIIMLYLSTIGEALARNFRVLYSKMCPTRLKGDSFHSKAECLRRYPLVGPESDEKRDKYSDENPRRTPFQAALNLDNFGGGYHWTCRDHTRVPILLSLLLIVLYIALGTFMFHTTEKWNFVDGCYFSFSSLATIGFGELRPGLHASTISAKAEDLAVGMCCIYILVGIVVIAMCFNLIQEDMSGVVRGFAAVCAARDWASPDYWQPRDGEDDGWRDVGPNQEITQLRTS</sequence>
<proteinExistence type="predicted"/>
<name>A0ACC1CMY6_9NEOP</name>
<protein>
    <submittedName>
        <fullName evidence="1">Uncharacterized protein</fullName>
    </submittedName>
</protein>
<gene>
    <name evidence="1" type="ORF">K1T71_011028</name>
</gene>
<keyword evidence="2" id="KW-1185">Reference proteome</keyword>